<protein>
    <submittedName>
        <fullName evidence="1">Uncharacterized protein</fullName>
    </submittedName>
</protein>
<evidence type="ECO:0000313" key="1">
    <source>
        <dbReference type="EMBL" id="MCW1921320.1"/>
    </source>
</evidence>
<reference evidence="1 2" key="1">
    <citation type="submission" date="2022-10" db="EMBL/GenBank/DDBJ databases">
        <title>Luteolibacter arcticus strain CCTCC AB 2014275, whole genome shotgun sequencing project.</title>
        <authorList>
            <person name="Zhao G."/>
            <person name="Shen L."/>
        </authorList>
    </citation>
    <scope>NUCLEOTIDE SEQUENCE [LARGE SCALE GENOMIC DNA]</scope>
    <source>
        <strain evidence="1 2">CCTCC AB 2014275</strain>
    </source>
</reference>
<evidence type="ECO:0000313" key="2">
    <source>
        <dbReference type="Proteomes" id="UP001320876"/>
    </source>
</evidence>
<name>A0ABT3GDE3_9BACT</name>
<keyword evidence="2" id="KW-1185">Reference proteome</keyword>
<organism evidence="1 2">
    <name type="scientific">Luteolibacter arcticus</name>
    <dbReference type="NCBI Taxonomy" id="1581411"/>
    <lineage>
        <taxon>Bacteria</taxon>
        <taxon>Pseudomonadati</taxon>
        <taxon>Verrucomicrobiota</taxon>
        <taxon>Verrucomicrobiia</taxon>
        <taxon>Verrucomicrobiales</taxon>
        <taxon>Verrucomicrobiaceae</taxon>
        <taxon>Luteolibacter</taxon>
    </lineage>
</organism>
<dbReference type="RefSeq" id="WP_264485429.1">
    <property type="nucleotide sequence ID" value="NZ_JAPDDT010000001.1"/>
</dbReference>
<gene>
    <name evidence="1" type="ORF">OKA05_02075</name>
</gene>
<comment type="caution">
    <text evidence="1">The sequence shown here is derived from an EMBL/GenBank/DDBJ whole genome shotgun (WGS) entry which is preliminary data.</text>
</comment>
<proteinExistence type="predicted"/>
<dbReference type="EMBL" id="JAPDDT010000001">
    <property type="protein sequence ID" value="MCW1921320.1"/>
    <property type="molecule type" value="Genomic_DNA"/>
</dbReference>
<dbReference type="Proteomes" id="UP001320876">
    <property type="component" value="Unassembled WGS sequence"/>
</dbReference>
<accession>A0ABT3GDE3</accession>
<sequence>MVNAKIDTRPLEEAVAEFSRAGRKGLDGAMKDQGGILVGHVIAITPPGGKRGEAMSERGGIDLTAKKRGESRIAADIAAIFPTTKAPEAEVQGWIRAGVKVKATKHSRAVHVRDIAFTTADLKRVHQVARNRQTGRTRAMGGDNMAYTRSNLLKAYIRQEIKRVGLLNRGWLTAAETLGTSKRNTPAWITRHGRQGGAATVLTGRGRTLITISNFQAWFPSGMDGRIQLALRRREAGLKKATEAILERQAKAAERRMGR</sequence>